<dbReference type="InterPro" id="IPR029208">
    <property type="entry name" value="COX14"/>
</dbReference>
<gene>
    <name evidence="6" type="ORF">ALECFALPRED_000183</name>
</gene>
<evidence type="ECO:0000256" key="4">
    <source>
        <dbReference type="ARBA" id="ARBA00023136"/>
    </source>
</evidence>
<keyword evidence="4" id="KW-0472">Membrane</keyword>
<evidence type="ECO:0000313" key="6">
    <source>
        <dbReference type="EMBL" id="CAF9905215.1"/>
    </source>
</evidence>
<dbReference type="OrthoDB" id="4205486at2759"/>
<keyword evidence="3" id="KW-1133">Transmembrane helix</keyword>
<dbReference type="Proteomes" id="UP000664203">
    <property type="component" value="Unassembled WGS sequence"/>
</dbReference>
<name>A0A8H3I2W3_9LECA</name>
<dbReference type="EMBL" id="CAJPDR010000010">
    <property type="protein sequence ID" value="CAF9905215.1"/>
    <property type="molecule type" value="Genomic_DNA"/>
</dbReference>
<protein>
    <submittedName>
        <fullName evidence="6">Uncharacterized protein</fullName>
    </submittedName>
</protein>
<proteinExistence type="predicted"/>
<keyword evidence="2" id="KW-0812">Transmembrane</keyword>
<reference evidence="6" key="1">
    <citation type="submission" date="2021-03" db="EMBL/GenBank/DDBJ databases">
        <authorList>
            <person name="Tagirdzhanova G."/>
        </authorList>
    </citation>
    <scope>NUCLEOTIDE SEQUENCE</scope>
</reference>
<dbReference type="Pfam" id="PF14880">
    <property type="entry name" value="COX14"/>
    <property type="match status" value="1"/>
</dbReference>
<sequence length="316" mass="34787">MSRSAADATRFTATSPHAYAKPNARLNPNAPIPPPPIDPKKGAHGNVPPGETPAEKVARLRQVRLREREAQLTTWDRVVIRGRVWADRAHKVTVLGLVGVSKRTTVVVTAVGGFALTDMILHNRRKRSAFYAEQHAIYSQRLIEAIETEKSGMPLDEDQTLILNRERARVQAEEAAKERSWGKRIKGVFIGDLKTDEEGATAENVVVSSEGEILQKLGVDQMSILERATQTDRDSGVNITDSGNIREEGRRDGSRILQAVAEKRREGERAMKAAGVRGGPLDQMAEEVVQAVGGKIHANEEKAGSGRSWNDWWVGK</sequence>
<keyword evidence="7" id="KW-1185">Reference proteome</keyword>
<feature type="region of interest" description="Disordered" evidence="5">
    <location>
        <begin position="1"/>
        <end position="52"/>
    </location>
</feature>
<evidence type="ECO:0000313" key="7">
    <source>
        <dbReference type="Proteomes" id="UP000664203"/>
    </source>
</evidence>
<comment type="subcellular location">
    <subcellularLocation>
        <location evidence="1">Membrane</location>
        <topology evidence="1">Single-pass membrane protein</topology>
    </subcellularLocation>
</comment>
<dbReference type="AlphaFoldDB" id="A0A8H3I2W3"/>
<evidence type="ECO:0000256" key="5">
    <source>
        <dbReference type="SAM" id="MobiDB-lite"/>
    </source>
</evidence>
<dbReference type="GO" id="GO:0016020">
    <property type="term" value="C:membrane"/>
    <property type="evidence" value="ECO:0007669"/>
    <property type="project" value="UniProtKB-SubCell"/>
</dbReference>
<evidence type="ECO:0000256" key="3">
    <source>
        <dbReference type="ARBA" id="ARBA00022989"/>
    </source>
</evidence>
<comment type="caution">
    <text evidence="6">The sequence shown here is derived from an EMBL/GenBank/DDBJ whole genome shotgun (WGS) entry which is preliminary data.</text>
</comment>
<evidence type="ECO:0000256" key="2">
    <source>
        <dbReference type="ARBA" id="ARBA00022692"/>
    </source>
</evidence>
<organism evidence="6 7">
    <name type="scientific">Alectoria fallacina</name>
    <dbReference type="NCBI Taxonomy" id="1903189"/>
    <lineage>
        <taxon>Eukaryota</taxon>
        <taxon>Fungi</taxon>
        <taxon>Dikarya</taxon>
        <taxon>Ascomycota</taxon>
        <taxon>Pezizomycotina</taxon>
        <taxon>Lecanoromycetes</taxon>
        <taxon>OSLEUM clade</taxon>
        <taxon>Lecanoromycetidae</taxon>
        <taxon>Lecanorales</taxon>
        <taxon>Lecanorineae</taxon>
        <taxon>Parmeliaceae</taxon>
        <taxon>Alectoria</taxon>
    </lineage>
</organism>
<evidence type="ECO:0000256" key="1">
    <source>
        <dbReference type="ARBA" id="ARBA00004167"/>
    </source>
</evidence>
<accession>A0A8H3I2W3</accession>